<accession>A0A202BDT3</accession>
<evidence type="ECO:0000256" key="1">
    <source>
        <dbReference type="ARBA" id="ARBA00023125"/>
    </source>
</evidence>
<dbReference type="SUPFAM" id="SSF53850">
    <property type="entry name" value="Periplasmic binding protein-like II"/>
    <property type="match status" value="1"/>
</dbReference>
<evidence type="ECO:0000259" key="3">
    <source>
        <dbReference type="Pfam" id="PF12793"/>
    </source>
</evidence>
<dbReference type="GO" id="GO:1904680">
    <property type="term" value="F:peptide transmembrane transporter activity"/>
    <property type="evidence" value="ECO:0007669"/>
    <property type="project" value="TreeGrafter"/>
</dbReference>
<feature type="domain" description="Transcriptional regulator SgrR N-terminal HTH" evidence="3">
    <location>
        <begin position="22"/>
        <end position="131"/>
    </location>
</feature>
<reference evidence="4 5" key="1">
    <citation type="submission" date="2017-05" db="EMBL/GenBank/DDBJ databases">
        <title>Chromobacterium violaceum GHPS1 isolated from Hydrocarbon polluted soil in French Guiana display an awesome secondary metabolite arsenal and a battery of drug and heavy-metal-resistance and detoxification of xenobiotics proteins.</title>
        <authorList>
            <person name="Belbahri L."/>
        </authorList>
    </citation>
    <scope>NUCLEOTIDE SEQUENCE [LARGE SCALE GENOMIC DNA]</scope>
    <source>
        <strain evidence="4 5">GHPS1</strain>
    </source>
</reference>
<sequence length="572" mass="65442">MDESPNKYFRFYAVIHPEAQMRLQQQYEQLYLAYGDAPSQPGLSQLAELWRCSERNARLQLARMREQGWLEWRAGRGRGHRSTLSLLRRPDELEWQQLQRMLARGQLEQAFSRLEPARQQRLLATLPQHLGAGDSGRSLRIPIPHAPLTLDPQRVNARLESHLVRQIFDRLCRHDRLGQVLRPALAHHWEADSEGRNWRFWLRPGLRFHDGGPLDAETAAASLLRLKQPDNPYHALYAHLRRVDVHDALSFSCRLTEADHLWPQRLATANTSIVPMRRSQDFERMPVGSGPFRVELHSPQRLKLAAFEQHYRERALLDSIELWIIPSPAEQDFHLRLEYGSQRGATMLQSACTYLMLSPTSRRVPAGQRLPLMRFLAEPHPVAACDERAPALGLQPGWRHPRPAPSPPPRLDAQRLTLFHYDLPCFPPLAAALAERLSRLGIGLDIRCLTRREFFDSAAWRDQADLILSSELLHDDRDYGMFEWLSGCSTLQLGLSPDASARLERDMRGLKAEAERAARQDGYRRAGDWLVAEGWMLPLSHETLGHDASPQLAGLQLGGNGWTDFAGLWLRA</sequence>
<dbReference type="InterPro" id="IPR025370">
    <property type="entry name" value="SgrR_HTH_N"/>
</dbReference>
<dbReference type="InterPro" id="IPR000914">
    <property type="entry name" value="SBP_5_dom"/>
</dbReference>
<keyword evidence="1" id="KW-0238">DNA-binding</keyword>
<evidence type="ECO:0008006" key="6">
    <source>
        <dbReference type="Google" id="ProtNLM"/>
    </source>
</evidence>
<dbReference type="GO" id="GO:0003677">
    <property type="term" value="F:DNA binding"/>
    <property type="evidence" value="ECO:0007669"/>
    <property type="project" value="UniProtKB-KW"/>
</dbReference>
<dbReference type="AlphaFoldDB" id="A0A202BDT3"/>
<protein>
    <recommendedName>
        <fullName evidence="6">HTH-type transcriptional regulator sgrR</fullName>
    </recommendedName>
</protein>
<keyword evidence="5" id="KW-1185">Reference proteome</keyword>
<feature type="domain" description="Solute-binding protein family 5" evidence="2">
    <location>
        <begin position="181"/>
        <end position="330"/>
    </location>
</feature>
<name>A0A202BDT3_CHRVL</name>
<evidence type="ECO:0000313" key="5">
    <source>
        <dbReference type="Proteomes" id="UP000196342"/>
    </source>
</evidence>
<evidence type="ECO:0000313" key="4">
    <source>
        <dbReference type="EMBL" id="OVE49491.1"/>
    </source>
</evidence>
<dbReference type="EMBL" id="NHOO01000004">
    <property type="protein sequence ID" value="OVE49491.1"/>
    <property type="molecule type" value="Genomic_DNA"/>
</dbReference>
<evidence type="ECO:0000259" key="2">
    <source>
        <dbReference type="Pfam" id="PF00496"/>
    </source>
</evidence>
<dbReference type="Gene3D" id="3.40.190.10">
    <property type="entry name" value="Periplasmic binding protein-like II"/>
    <property type="match status" value="1"/>
</dbReference>
<organism evidence="4 5">
    <name type="scientific">Chromobacterium violaceum</name>
    <dbReference type="NCBI Taxonomy" id="536"/>
    <lineage>
        <taxon>Bacteria</taxon>
        <taxon>Pseudomonadati</taxon>
        <taxon>Pseudomonadota</taxon>
        <taxon>Betaproteobacteria</taxon>
        <taxon>Neisseriales</taxon>
        <taxon>Chromobacteriaceae</taxon>
        <taxon>Chromobacterium</taxon>
    </lineage>
</organism>
<dbReference type="Proteomes" id="UP000196342">
    <property type="component" value="Unassembled WGS sequence"/>
</dbReference>
<dbReference type="InterPro" id="IPR039424">
    <property type="entry name" value="SBP_5"/>
</dbReference>
<dbReference type="PANTHER" id="PTHR30290">
    <property type="entry name" value="PERIPLASMIC BINDING COMPONENT OF ABC TRANSPORTER"/>
    <property type="match status" value="1"/>
</dbReference>
<dbReference type="Pfam" id="PF12793">
    <property type="entry name" value="SgrR_N"/>
    <property type="match status" value="1"/>
</dbReference>
<dbReference type="Pfam" id="PF00496">
    <property type="entry name" value="SBP_bac_5"/>
    <property type="match status" value="1"/>
</dbReference>
<dbReference type="GO" id="GO:0015833">
    <property type="term" value="P:peptide transport"/>
    <property type="evidence" value="ECO:0007669"/>
    <property type="project" value="TreeGrafter"/>
</dbReference>
<proteinExistence type="predicted"/>
<gene>
    <name evidence="4" type="ORF">CBW21_06315</name>
</gene>
<comment type="caution">
    <text evidence="4">The sequence shown here is derived from an EMBL/GenBank/DDBJ whole genome shotgun (WGS) entry which is preliminary data.</text>
</comment>
<dbReference type="PANTHER" id="PTHR30290:SF72">
    <property type="entry name" value="HTH-TYPE TRANSCRIPTIONAL REGULATOR SGRR"/>
    <property type="match status" value="1"/>
</dbReference>